<dbReference type="AlphaFoldDB" id="A0A0M0JG63"/>
<sequence length="212" mass="22948">MHVLDALTGRKLHVLTQCVAIGVTLRAPEATREAEVGEIVGKSTVMAQVLAHIVQAARAGETALVPIYVRVQQLQSFLQSDPDTFAASGNWIEAFVQLEYANAPEAHRMLRQEMAIQTSLGEEKAARLRPYIEHTVPVDVQSGLRISTNPLMLSMVSFTFEATIASDRPMPETIVGLYEIATCAMADAAVEGAPELRGQLGALLTALFYQAS</sequence>
<gene>
    <name evidence="1" type="ORF">Ctob_010155</name>
</gene>
<keyword evidence="2" id="KW-1185">Reference proteome</keyword>
<dbReference type="EMBL" id="JWZX01002955">
    <property type="protein sequence ID" value="KOO25581.1"/>
    <property type="molecule type" value="Genomic_DNA"/>
</dbReference>
<evidence type="ECO:0000313" key="1">
    <source>
        <dbReference type="EMBL" id="KOO25581.1"/>
    </source>
</evidence>
<protein>
    <submittedName>
        <fullName evidence="1">Uncharacterized protein</fullName>
    </submittedName>
</protein>
<dbReference type="Proteomes" id="UP000037460">
    <property type="component" value="Unassembled WGS sequence"/>
</dbReference>
<proteinExistence type="predicted"/>
<evidence type="ECO:0000313" key="2">
    <source>
        <dbReference type="Proteomes" id="UP000037460"/>
    </source>
</evidence>
<reference evidence="2" key="1">
    <citation type="journal article" date="2015" name="PLoS Genet.">
        <title>Genome Sequence and Transcriptome Analyses of Chrysochromulina tobin: Metabolic Tools for Enhanced Algal Fitness in the Prominent Order Prymnesiales (Haptophyceae).</title>
        <authorList>
            <person name="Hovde B.T."/>
            <person name="Deodato C.R."/>
            <person name="Hunsperger H.M."/>
            <person name="Ryken S.A."/>
            <person name="Yost W."/>
            <person name="Jha R.K."/>
            <person name="Patterson J."/>
            <person name="Monnat R.J. Jr."/>
            <person name="Barlow S.B."/>
            <person name="Starkenburg S.R."/>
            <person name="Cattolico R.A."/>
        </authorList>
    </citation>
    <scope>NUCLEOTIDE SEQUENCE</scope>
    <source>
        <strain evidence="2">CCMP291</strain>
    </source>
</reference>
<organism evidence="1 2">
    <name type="scientific">Chrysochromulina tobinii</name>
    <dbReference type="NCBI Taxonomy" id="1460289"/>
    <lineage>
        <taxon>Eukaryota</taxon>
        <taxon>Haptista</taxon>
        <taxon>Haptophyta</taxon>
        <taxon>Prymnesiophyceae</taxon>
        <taxon>Prymnesiales</taxon>
        <taxon>Chrysochromulinaceae</taxon>
        <taxon>Chrysochromulina</taxon>
    </lineage>
</organism>
<comment type="caution">
    <text evidence="1">The sequence shown here is derived from an EMBL/GenBank/DDBJ whole genome shotgun (WGS) entry which is preliminary data.</text>
</comment>
<name>A0A0M0JG63_9EUKA</name>
<accession>A0A0M0JG63</accession>